<accession>A0A6A6XEZ7</accession>
<sequence>MLSSTSQAHHDESVEPEASPQFINRDPESTYDVFRKDHASTLFSLVGASQPRDPHEVVVTEQSVELLRIYQSGIGKWMDVLDHSLSYQRQVVRRSLSSSLLLHSVCALAAKQMSLASERFLWEPVSARYYGESLRLLIQDLNRPETSHEIVLAATILLCSYELLAAPGLDYERHLYGARTLIQARGIGAEVTDLEQASFWVYARQDVAMAVMNECPTLIPTHEWPAPLGHGFEEDTLGCQILWLLARVLELRFGSMDNLQDIRAQGLRNVSNEIDQWWDQLPSTARGVCTGDFSEDGLLKVWFYVPSAAAALLYYHMSKILILEDLSGTRSIAEVNTRDSPSRRCDESACLNELRSEARSIASICFSRSLQDSVLPVAVNPLFYAARHIPSLHLKARIWTLLDEIETRIGFHTKSRVVQLQGELEIDSNARH</sequence>
<evidence type="ECO:0000256" key="1">
    <source>
        <dbReference type="ARBA" id="ARBA00004123"/>
    </source>
</evidence>
<evidence type="ECO:0008006" key="6">
    <source>
        <dbReference type="Google" id="ProtNLM"/>
    </source>
</evidence>
<dbReference type="GO" id="GO:0000976">
    <property type="term" value="F:transcription cis-regulatory region binding"/>
    <property type="evidence" value="ECO:0007669"/>
    <property type="project" value="TreeGrafter"/>
</dbReference>
<protein>
    <recommendedName>
        <fullName evidence="6">Transcription factor domain-containing protein</fullName>
    </recommendedName>
</protein>
<dbReference type="OrthoDB" id="4525710at2759"/>
<evidence type="ECO:0000313" key="5">
    <source>
        <dbReference type="Proteomes" id="UP000799757"/>
    </source>
</evidence>
<proteinExistence type="predicted"/>
<reference evidence="4" key="1">
    <citation type="journal article" date="2020" name="Stud. Mycol.">
        <title>101 Dothideomycetes genomes: a test case for predicting lifestyles and emergence of pathogens.</title>
        <authorList>
            <person name="Haridas S."/>
            <person name="Albert R."/>
            <person name="Binder M."/>
            <person name="Bloem J."/>
            <person name="Labutti K."/>
            <person name="Salamov A."/>
            <person name="Andreopoulos B."/>
            <person name="Baker S."/>
            <person name="Barry K."/>
            <person name="Bills G."/>
            <person name="Bluhm B."/>
            <person name="Cannon C."/>
            <person name="Castanera R."/>
            <person name="Culley D."/>
            <person name="Daum C."/>
            <person name="Ezra D."/>
            <person name="Gonzalez J."/>
            <person name="Henrissat B."/>
            <person name="Kuo A."/>
            <person name="Liang C."/>
            <person name="Lipzen A."/>
            <person name="Lutzoni F."/>
            <person name="Magnuson J."/>
            <person name="Mondo S."/>
            <person name="Nolan M."/>
            <person name="Ohm R."/>
            <person name="Pangilinan J."/>
            <person name="Park H.-J."/>
            <person name="Ramirez L."/>
            <person name="Alfaro M."/>
            <person name="Sun H."/>
            <person name="Tritt A."/>
            <person name="Yoshinaga Y."/>
            <person name="Zwiers L.-H."/>
            <person name="Turgeon B."/>
            <person name="Goodwin S."/>
            <person name="Spatafora J."/>
            <person name="Crous P."/>
            <person name="Grigoriev I."/>
        </authorList>
    </citation>
    <scope>NUCLEOTIDE SEQUENCE</scope>
    <source>
        <strain evidence="4">CBS 109.77</strain>
    </source>
</reference>
<evidence type="ECO:0000313" key="4">
    <source>
        <dbReference type="EMBL" id="KAF2794704.1"/>
    </source>
</evidence>
<name>A0A6A6XEZ7_9PLEO</name>
<dbReference type="InterPro" id="IPR021858">
    <property type="entry name" value="Fun_TF"/>
</dbReference>
<organism evidence="4 5">
    <name type="scientific">Melanomma pulvis-pyrius CBS 109.77</name>
    <dbReference type="NCBI Taxonomy" id="1314802"/>
    <lineage>
        <taxon>Eukaryota</taxon>
        <taxon>Fungi</taxon>
        <taxon>Dikarya</taxon>
        <taxon>Ascomycota</taxon>
        <taxon>Pezizomycotina</taxon>
        <taxon>Dothideomycetes</taxon>
        <taxon>Pleosporomycetidae</taxon>
        <taxon>Pleosporales</taxon>
        <taxon>Melanommataceae</taxon>
        <taxon>Melanomma</taxon>
    </lineage>
</organism>
<keyword evidence="5" id="KW-1185">Reference proteome</keyword>
<comment type="subcellular location">
    <subcellularLocation>
        <location evidence="1">Nucleus</location>
    </subcellularLocation>
</comment>
<feature type="region of interest" description="Disordered" evidence="3">
    <location>
        <begin position="1"/>
        <end position="25"/>
    </location>
</feature>
<dbReference type="GO" id="GO:0045944">
    <property type="term" value="P:positive regulation of transcription by RNA polymerase II"/>
    <property type="evidence" value="ECO:0007669"/>
    <property type="project" value="TreeGrafter"/>
</dbReference>
<dbReference type="GO" id="GO:0003700">
    <property type="term" value="F:DNA-binding transcription factor activity"/>
    <property type="evidence" value="ECO:0007669"/>
    <property type="project" value="TreeGrafter"/>
</dbReference>
<evidence type="ECO:0000256" key="2">
    <source>
        <dbReference type="ARBA" id="ARBA00023242"/>
    </source>
</evidence>
<dbReference type="GO" id="GO:0005634">
    <property type="term" value="C:nucleus"/>
    <property type="evidence" value="ECO:0007669"/>
    <property type="project" value="UniProtKB-SubCell"/>
</dbReference>
<dbReference type="PANTHER" id="PTHR37534">
    <property type="entry name" value="TRANSCRIPTIONAL ACTIVATOR PROTEIN UGA3"/>
    <property type="match status" value="1"/>
</dbReference>
<evidence type="ECO:0000256" key="3">
    <source>
        <dbReference type="SAM" id="MobiDB-lite"/>
    </source>
</evidence>
<dbReference type="Pfam" id="PF11951">
    <property type="entry name" value="Fungal_trans_2"/>
    <property type="match status" value="1"/>
</dbReference>
<dbReference type="EMBL" id="MU001882">
    <property type="protein sequence ID" value="KAF2794704.1"/>
    <property type="molecule type" value="Genomic_DNA"/>
</dbReference>
<dbReference type="PANTHER" id="PTHR37534:SF9">
    <property type="entry name" value="ZN(II)2CYS6 TRANSCRIPTION FACTOR (EUROFUNG)"/>
    <property type="match status" value="1"/>
</dbReference>
<dbReference type="Proteomes" id="UP000799757">
    <property type="component" value="Unassembled WGS sequence"/>
</dbReference>
<dbReference type="AlphaFoldDB" id="A0A6A6XEZ7"/>
<gene>
    <name evidence="4" type="ORF">K505DRAFT_303512</name>
</gene>
<dbReference type="CDD" id="cd12148">
    <property type="entry name" value="fungal_TF_MHR"/>
    <property type="match status" value="1"/>
</dbReference>
<keyword evidence="2" id="KW-0539">Nucleus</keyword>